<dbReference type="InterPro" id="IPR048951">
    <property type="entry name" value="Ppx_C"/>
</dbReference>
<dbReference type="Pfam" id="PF21697">
    <property type="entry name" value="Ppx_C"/>
    <property type="match status" value="1"/>
</dbReference>
<dbReference type="InterPro" id="IPR050273">
    <property type="entry name" value="GppA/Ppx_hydrolase"/>
</dbReference>
<reference evidence="3 4" key="2">
    <citation type="submission" date="2019-02" db="EMBL/GenBank/DDBJ databases">
        <title>'Lichenibacterium ramalinii' gen. nov. sp. nov., 'Lichenibacterium minor' gen. nov. sp. nov.</title>
        <authorList>
            <person name="Pankratov T."/>
        </authorList>
    </citation>
    <scope>NUCLEOTIDE SEQUENCE [LARGE SCALE GENOMIC DNA]</scope>
    <source>
        <strain evidence="3 4">RmlP001</strain>
    </source>
</reference>
<dbReference type="CDD" id="cd24052">
    <property type="entry name" value="ASKHA_NBD_HpPPX-GppA-like"/>
    <property type="match status" value="1"/>
</dbReference>
<evidence type="ECO:0000313" key="4">
    <source>
        <dbReference type="Proteomes" id="UP000289411"/>
    </source>
</evidence>
<dbReference type="Proteomes" id="UP000289411">
    <property type="component" value="Unassembled WGS sequence"/>
</dbReference>
<dbReference type="Gene3D" id="3.30.420.40">
    <property type="match status" value="1"/>
</dbReference>
<feature type="domain" description="Ppx/GppA phosphatase N-terminal" evidence="1">
    <location>
        <begin position="33"/>
        <end position="303"/>
    </location>
</feature>
<dbReference type="RefSeq" id="WP_129221566.1">
    <property type="nucleotide sequence ID" value="NZ_QYBC01000024.1"/>
</dbReference>
<dbReference type="AlphaFoldDB" id="A0A4Q2R650"/>
<dbReference type="GO" id="GO:0016462">
    <property type="term" value="F:pyrophosphatase activity"/>
    <property type="evidence" value="ECO:0007669"/>
    <property type="project" value="TreeGrafter"/>
</dbReference>
<dbReference type="Pfam" id="PF02541">
    <property type="entry name" value="Ppx-GppA"/>
    <property type="match status" value="1"/>
</dbReference>
<evidence type="ECO:0000259" key="1">
    <source>
        <dbReference type="Pfam" id="PF02541"/>
    </source>
</evidence>
<name>A0A4Q2R650_9HYPH</name>
<proteinExistence type="predicted"/>
<comment type="caution">
    <text evidence="3">The sequence shown here is derived from an EMBL/GenBank/DDBJ whole genome shotgun (WGS) entry which is preliminary data.</text>
</comment>
<dbReference type="PANTHER" id="PTHR30005">
    <property type="entry name" value="EXOPOLYPHOSPHATASE"/>
    <property type="match status" value="1"/>
</dbReference>
<accession>A0A4Q2R650</accession>
<dbReference type="InterPro" id="IPR003695">
    <property type="entry name" value="Ppx_GppA_N"/>
</dbReference>
<protein>
    <submittedName>
        <fullName evidence="3">Ppx/GppA family phosphatase</fullName>
    </submittedName>
</protein>
<organism evidence="3 4">
    <name type="scientific">Lichenibacterium ramalinae</name>
    <dbReference type="NCBI Taxonomy" id="2316527"/>
    <lineage>
        <taxon>Bacteria</taxon>
        <taxon>Pseudomonadati</taxon>
        <taxon>Pseudomonadota</taxon>
        <taxon>Alphaproteobacteria</taxon>
        <taxon>Hyphomicrobiales</taxon>
        <taxon>Lichenihabitantaceae</taxon>
        <taxon>Lichenibacterium</taxon>
    </lineage>
</organism>
<dbReference type="SUPFAM" id="SSF109604">
    <property type="entry name" value="HD-domain/PDEase-like"/>
    <property type="match status" value="1"/>
</dbReference>
<dbReference type="OrthoDB" id="3698573at2"/>
<dbReference type="Gene3D" id="3.30.420.150">
    <property type="entry name" value="Exopolyphosphatase. Domain 2"/>
    <property type="match status" value="1"/>
</dbReference>
<dbReference type="InterPro" id="IPR043129">
    <property type="entry name" value="ATPase_NBD"/>
</dbReference>
<reference evidence="3 4" key="1">
    <citation type="submission" date="2018-09" db="EMBL/GenBank/DDBJ databases">
        <authorList>
            <person name="Grouzdev D.S."/>
            <person name="Krutkina M.S."/>
        </authorList>
    </citation>
    <scope>NUCLEOTIDE SEQUENCE [LARGE SCALE GENOMIC DNA]</scope>
    <source>
        <strain evidence="3 4">RmlP001</strain>
    </source>
</reference>
<evidence type="ECO:0000259" key="2">
    <source>
        <dbReference type="Pfam" id="PF21697"/>
    </source>
</evidence>
<evidence type="ECO:0000313" key="3">
    <source>
        <dbReference type="EMBL" id="RYB02046.1"/>
    </source>
</evidence>
<dbReference type="Gene3D" id="1.10.3210.10">
    <property type="entry name" value="Hypothetical protein af1432"/>
    <property type="match status" value="1"/>
</dbReference>
<feature type="domain" description="Exopolyphosphatase C-terminal" evidence="2">
    <location>
        <begin position="312"/>
        <end position="494"/>
    </location>
</feature>
<dbReference type="SUPFAM" id="SSF53067">
    <property type="entry name" value="Actin-like ATPase domain"/>
    <property type="match status" value="2"/>
</dbReference>
<dbReference type="PANTHER" id="PTHR30005:SF0">
    <property type="entry name" value="RETROGRADE REGULATION PROTEIN 2"/>
    <property type="match status" value="1"/>
</dbReference>
<dbReference type="EMBL" id="QYBC01000024">
    <property type="protein sequence ID" value="RYB02046.1"/>
    <property type="molecule type" value="Genomic_DNA"/>
</dbReference>
<keyword evidence="4" id="KW-1185">Reference proteome</keyword>
<sequence length="498" mass="51977">MTPDRNEAGRPVAIVDIGSNSVRLVAYERLSRAPTPIFNEKVLCGLGKGVATTGMLGTEAMDRALSALRAFRVLCRNLGVADVHVLATAAARDARNGPAFLDAAAAAVGADIELIGGTREAELSALGVSSGFHEADGVVGDMGGGSLELIDMRRSALGRGVSLPLGGLALLDASKGSPKRAGRIARDHLGRATALKALEGRTFFAVGGTWRALAKLHMKSRGYPLTVMHGYSMPAADALGLGALVERADAEDPGAIAAVASARRPLLAYGAAVLEEVIRLGRPREIVISAMGVREGLLFERLAAEQRRDDPLVAAAREINAQGSRSADHGPDLCAWTDVLYAAAGLAESVAETRLRHVACLMADIAWRAHPDSRGDHALNAVANGTFAGVDHPGRAFLALAVAYRHGGGDGDAQTGLRALLTPQALERARLLGAAMRVAYLISAAMGGVLPRTALRCTKARLTLALPPDLADLASERCLARLKQLAKLLGREADVKVE</sequence>
<gene>
    <name evidence="3" type="ORF">D3272_23045</name>
</gene>